<dbReference type="InterPro" id="IPR006343">
    <property type="entry name" value="DnaB/C_C"/>
</dbReference>
<comment type="similarity">
    <text evidence="1">Belongs to the DnaB/DnaD family.</text>
</comment>
<comment type="caution">
    <text evidence="4">The sequence shown here is derived from an EMBL/GenBank/DDBJ whole genome shotgun (WGS) entry which is preliminary data.</text>
</comment>
<dbReference type="Proteomes" id="UP000716906">
    <property type="component" value="Unassembled WGS sequence"/>
</dbReference>
<dbReference type="NCBIfam" id="TIGR01446">
    <property type="entry name" value="DnaD_dom"/>
    <property type="match status" value="2"/>
</dbReference>
<feature type="domain" description="DnaB/C C-terminal" evidence="3">
    <location>
        <begin position="242"/>
        <end position="307"/>
    </location>
</feature>
<feature type="domain" description="DnaB/C C-terminal" evidence="3">
    <location>
        <begin position="153"/>
        <end position="224"/>
    </location>
</feature>
<evidence type="ECO:0000259" key="3">
    <source>
        <dbReference type="Pfam" id="PF07261"/>
    </source>
</evidence>
<evidence type="ECO:0000256" key="2">
    <source>
        <dbReference type="SAM" id="MobiDB-lite"/>
    </source>
</evidence>
<dbReference type="RefSeq" id="WP_205155910.1">
    <property type="nucleotide sequence ID" value="NZ_JACLYY010000005.1"/>
</dbReference>
<gene>
    <name evidence="4" type="ORF">H7U36_07015</name>
</gene>
<dbReference type="InterPro" id="IPR034829">
    <property type="entry name" value="DnaD-like_sf"/>
</dbReference>
<keyword evidence="5" id="KW-1185">Reference proteome</keyword>
<name>A0ABS2E899_9FIRM</name>
<evidence type="ECO:0000256" key="1">
    <source>
        <dbReference type="ARBA" id="ARBA00093462"/>
    </source>
</evidence>
<dbReference type="Pfam" id="PF07261">
    <property type="entry name" value="DnaB_2"/>
    <property type="match status" value="2"/>
</dbReference>
<sequence length="364" mass="41022">MKKLTLKNCRQESALLLDYEFIDNYMPEANGEYVKVYLLLLRCQASPDRELTVSGIADILDDTEKDVIRALKYWKKQGLLDYEITEDPGSGMSSSSHETSSAAVSSPDVSPAGASPTAASPASDSSVTVSPAASSPENVTRFRNRKELKELLFVAEQYLGKTLSVTDMKTITYFYDELGMSTDLIEYLIEYCVENGHKSMHYIQKVALSWTDRKIRTPEEAKQSAALYSKSCYGVLKAFGITGRSPASSELAYIQRWSGEYGFSDELILEACNRTMNSIHQPSFDYAESILKSWLEGGVKTRKDVEALDLAYQKEKQERKEKRQARSAAASPETPRAARNRFNNFEGRTYEDMEDLTRRLIQNQ</sequence>
<organism evidence="4 5">
    <name type="scientific">Faecalicatena fissicatena</name>
    <dbReference type="NCBI Taxonomy" id="290055"/>
    <lineage>
        <taxon>Bacteria</taxon>
        <taxon>Bacillati</taxon>
        <taxon>Bacillota</taxon>
        <taxon>Clostridia</taxon>
        <taxon>Lachnospirales</taxon>
        <taxon>Lachnospiraceae</taxon>
        <taxon>Faecalicatena</taxon>
    </lineage>
</organism>
<dbReference type="PIRSF" id="PIRSF033722">
    <property type="entry name" value="DnaD_CA_C3587_prd"/>
    <property type="match status" value="1"/>
</dbReference>
<reference evidence="4 5" key="1">
    <citation type="journal article" date="2021" name="Sci. Rep.">
        <title>The distribution of antibiotic resistance genes in chicken gut microbiota commensals.</title>
        <authorList>
            <person name="Juricova H."/>
            <person name="Matiasovicova J."/>
            <person name="Kubasova T."/>
            <person name="Cejkova D."/>
            <person name="Rychlik I."/>
        </authorList>
    </citation>
    <scope>NUCLEOTIDE SEQUENCE [LARGE SCALE GENOMIC DNA]</scope>
    <source>
        <strain evidence="4 5">An773</strain>
    </source>
</reference>
<protein>
    <submittedName>
        <fullName evidence="4">DnaD domain protein</fullName>
    </submittedName>
</protein>
<proteinExistence type="inferred from homology"/>
<dbReference type="Gene3D" id="1.10.10.630">
    <property type="entry name" value="DnaD domain-like"/>
    <property type="match status" value="2"/>
</dbReference>
<dbReference type="PANTHER" id="PTHR37293">
    <property type="entry name" value="PHAGE REPLICATION PROTEIN-RELATED"/>
    <property type="match status" value="1"/>
</dbReference>
<feature type="region of interest" description="Disordered" evidence="2">
    <location>
        <begin position="87"/>
        <end position="138"/>
    </location>
</feature>
<accession>A0ABS2E899</accession>
<dbReference type="SUPFAM" id="SSF158499">
    <property type="entry name" value="DnaD domain-like"/>
    <property type="match status" value="2"/>
</dbReference>
<evidence type="ECO:0000313" key="5">
    <source>
        <dbReference type="Proteomes" id="UP000716906"/>
    </source>
</evidence>
<dbReference type="PANTHER" id="PTHR37293:SF5">
    <property type="entry name" value="DNA REPLICATION PROTEIN"/>
    <property type="match status" value="1"/>
</dbReference>
<feature type="region of interest" description="Disordered" evidence="2">
    <location>
        <begin position="315"/>
        <end position="349"/>
    </location>
</feature>
<dbReference type="EMBL" id="JACLYY010000005">
    <property type="protein sequence ID" value="MBM6737859.1"/>
    <property type="molecule type" value="Genomic_DNA"/>
</dbReference>
<dbReference type="InterPro" id="IPR053162">
    <property type="entry name" value="DnaD"/>
</dbReference>
<feature type="compositionally biased region" description="Low complexity" evidence="2">
    <location>
        <begin position="90"/>
        <end position="136"/>
    </location>
</feature>
<dbReference type="InterPro" id="IPR017019">
    <property type="entry name" value="DNA_replication_prd_bac"/>
</dbReference>
<evidence type="ECO:0000313" key="4">
    <source>
        <dbReference type="EMBL" id="MBM6737859.1"/>
    </source>
</evidence>